<feature type="domain" description="FAD dependent oxidoreductase" evidence="3">
    <location>
        <begin position="2"/>
        <end position="401"/>
    </location>
</feature>
<dbReference type="OrthoDB" id="9805337at2"/>
<keyword evidence="5" id="KW-1185">Reference proteome</keyword>
<sequence length="416" mass="45355">MHVAVLGAGVVGVTAAWYLREAGCEVTVVDRNDAVAAETSFANGGQISVSHAEPWATPRALRKLPSWLADRDSPLRLSPTPDPALWRWLLAFVGECRPARVRDNVRHLVTLGLYSRAQLQALRTGLGLQYDQRTRGILHVYTDADEFRAARRAASLMREFGCERTVLDTEAALAVEPALRASAARIVGATYTADDESGDAHAFTQQLAARCRERGVRFLLNRHIHGFETADGSIRGVRLDDAAGAPALQADAWVLALGSHSAALARPLDLRLPIQAAKGYSLTMPVRDPARAFEVSLTDDEHRLVFSRLGERLRIAGMAELGNVDLQLDPARCELLLRRTEALFPGAGDVSQARYWCGLRPSTPSNLPCIGRTPYPNLYLDTGHGTLGWTHACGSGRALADIVCGRRPEIDFPFRA</sequence>
<dbReference type="InterPro" id="IPR006076">
    <property type="entry name" value="FAD-dep_OxRdtase"/>
</dbReference>
<protein>
    <submittedName>
        <fullName evidence="4">Glycine/D-amino acid oxidase-like deaminating enzyme</fullName>
    </submittedName>
</protein>
<evidence type="ECO:0000313" key="5">
    <source>
        <dbReference type="Proteomes" id="UP000248330"/>
    </source>
</evidence>
<comment type="similarity">
    <text evidence="1">Belongs to the DadA oxidoreductase family.</text>
</comment>
<comment type="caution">
    <text evidence="4">The sequence shown here is derived from an EMBL/GenBank/DDBJ whole genome shotgun (WGS) entry which is preliminary data.</text>
</comment>
<evidence type="ECO:0000259" key="3">
    <source>
        <dbReference type="Pfam" id="PF01266"/>
    </source>
</evidence>
<dbReference type="PANTHER" id="PTHR13847">
    <property type="entry name" value="SARCOSINE DEHYDROGENASE-RELATED"/>
    <property type="match status" value="1"/>
</dbReference>
<dbReference type="GO" id="GO:0005737">
    <property type="term" value="C:cytoplasm"/>
    <property type="evidence" value="ECO:0007669"/>
    <property type="project" value="TreeGrafter"/>
</dbReference>
<dbReference type="Gene3D" id="3.50.50.60">
    <property type="entry name" value="FAD/NAD(P)-binding domain"/>
    <property type="match status" value="2"/>
</dbReference>
<evidence type="ECO:0000256" key="2">
    <source>
        <dbReference type="ARBA" id="ARBA00023002"/>
    </source>
</evidence>
<organism evidence="4 5">
    <name type="scientific">Sinimarinibacterium flocculans</name>
    <dbReference type="NCBI Taxonomy" id="985250"/>
    <lineage>
        <taxon>Bacteria</taxon>
        <taxon>Pseudomonadati</taxon>
        <taxon>Pseudomonadota</taxon>
        <taxon>Gammaproteobacteria</taxon>
        <taxon>Nevskiales</taxon>
        <taxon>Nevskiaceae</taxon>
        <taxon>Sinimarinibacterium</taxon>
    </lineage>
</organism>
<dbReference type="Gene3D" id="3.30.9.10">
    <property type="entry name" value="D-Amino Acid Oxidase, subunit A, domain 2"/>
    <property type="match status" value="1"/>
</dbReference>
<dbReference type="GO" id="GO:0005886">
    <property type="term" value="C:plasma membrane"/>
    <property type="evidence" value="ECO:0007669"/>
    <property type="project" value="TreeGrafter"/>
</dbReference>
<evidence type="ECO:0000313" key="4">
    <source>
        <dbReference type="EMBL" id="PXV71231.1"/>
    </source>
</evidence>
<keyword evidence="2" id="KW-0560">Oxidoreductase</keyword>
<dbReference type="NCBIfam" id="NF001933">
    <property type="entry name" value="PRK00711.1"/>
    <property type="match status" value="1"/>
</dbReference>
<dbReference type="GO" id="GO:0055130">
    <property type="term" value="P:D-alanine catabolic process"/>
    <property type="evidence" value="ECO:0007669"/>
    <property type="project" value="TreeGrafter"/>
</dbReference>
<gene>
    <name evidence="4" type="ORF">C8D93_101276</name>
</gene>
<dbReference type="InterPro" id="IPR036188">
    <property type="entry name" value="FAD/NAD-bd_sf"/>
</dbReference>
<dbReference type="AlphaFoldDB" id="A0A318EJ78"/>
<dbReference type="Pfam" id="PF01266">
    <property type="entry name" value="DAO"/>
    <property type="match status" value="1"/>
</dbReference>
<dbReference type="PANTHER" id="PTHR13847:SF280">
    <property type="entry name" value="D-AMINO ACID DEHYDROGENASE"/>
    <property type="match status" value="1"/>
</dbReference>
<dbReference type="EMBL" id="QICN01000001">
    <property type="protein sequence ID" value="PXV71231.1"/>
    <property type="molecule type" value="Genomic_DNA"/>
</dbReference>
<dbReference type="RefSeq" id="WP_110263367.1">
    <property type="nucleotide sequence ID" value="NZ_CAKZQT010000007.1"/>
</dbReference>
<proteinExistence type="inferred from homology"/>
<reference evidence="4 5" key="1">
    <citation type="submission" date="2018-04" db="EMBL/GenBank/DDBJ databases">
        <title>Genomic Encyclopedia of Type Strains, Phase IV (KMG-IV): sequencing the most valuable type-strain genomes for metagenomic binning, comparative biology and taxonomic classification.</title>
        <authorList>
            <person name="Goeker M."/>
        </authorList>
    </citation>
    <scope>NUCLEOTIDE SEQUENCE [LARGE SCALE GENOMIC DNA]</scope>
    <source>
        <strain evidence="4 5">DSM 104150</strain>
    </source>
</reference>
<dbReference type="Proteomes" id="UP000248330">
    <property type="component" value="Unassembled WGS sequence"/>
</dbReference>
<accession>A0A318EJ78</accession>
<name>A0A318EJ78_9GAMM</name>
<dbReference type="SUPFAM" id="SSF54373">
    <property type="entry name" value="FAD-linked reductases, C-terminal domain"/>
    <property type="match status" value="1"/>
</dbReference>
<dbReference type="SUPFAM" id="SSF51905">
    <property type="entry name" value="FAD/NAD(P)-binding domain"/>
    <property type="match status" value="1"/>
</dbReference>
<dbReference type="GO" id="GO:0008718">
    <property type="term" value="F:D-amino-acid dehydrogenase activity"/>
    <property type="evidence" value="ECO:0007669"/>
    <property type="project" value="TreeGrafter"/>
</dbReference>
<evidence type="ECO:0000256" key="1">
    <source>
        <dbReference type="ARBA" id="ARBA00009410"/>
    </source>
</evidence>